<reference evidence="2" key="1">
    <citation type="journal article" date="2024" name="Proc. Natl. Acad. Sci. U.S.A.">
        <title>Extraordinary preservation of gene collinearity over three hundred million years revealed in homosporous lycophytes.</title>
        <authorList>
            <person name="Li C."/>
            <person name="Wickell D."/>
            <person name="Kuo L.Y."/>
            <person name="Chen X."/>
            <person name="Nie B."/>
            <person name="Liao X."/>
            <person name="Peng D."/>
            <person name="Ji J."/>
            <person name="Jenkins J."/>
            <person name="Williams M."/>
            <person name="Shu S."/>
            <person name="Plott C."/>
            <person name="Barry K."/>
            <person name="Rajasekar S."/>
            <person name="Grimwood J."/>
            <person name="Han X."/>
            <person name="Sun S."/>
            <person name="Hou Z."/>
            <person name="He W."/>
            <person name="Dai G."/>
            <person name="Sun C."/>
            <person name="Schmutz J."/>
            <person name="Leebens-Mack J.H."/>
            <person name="Li F.W."/>
            <person name="Wang L."/>
        </authorList>
    </citation>
    <scope>NUCLEOTIDE SEQUENCE [LARGE SCALE GENOMIC DNA]</scope>
    <source>
        <strain evidence="2">cv. PW_Plant_1</strain>
    </source>
</reference>
<evidence type="ECO:0000313" key="1">
    <source>
        <dbReference type="EMBL" id="KAJ7528081.1"/>
    </source>
</evidence>
<gene>
    <name evidence="1" type="ORF">O6H91_16G082900</name>
</gene>
<proteinExistence type="predicted"/>
<name>A0ACC2BE80_DIPCM</name>
<organism evidence="1 2">
    <name type="scientific">Diphasiastrum complanatum</name>
    <name type="common">Issler's clubmoss</name>
    <name type="synonym">Lycopodium complanatum</name>
    <dbReference type="NCBI Taxonomy" id="34168"/>
    <lineage>
        <taxon>Eukaryota</taxon>
        <taxon>Viridiplantae</taxon>
        <taxon>Streptophyta</taxon>
        <taxon>Embryophyta</taxon>
        <taxon>Tracheophyta</taxon>
        <taxon>Lycopodiopsida</taxon>
        <taxon>Lycopodiales</taxon>
        <taxon>Lycopodiaceae</taxon>
        <taxon>Lycopodioideae</taxon>
        <taxon>Diphasiastrum</taxon>
    </lineage>
</organism>
<keyword evidence="2" id="KW-1185">Reference proteome</keyword>
<evidence type="ECO:0000313" key="2">
    <source>
        <dbReference type="Proteomes" id="UP001162992"/>
    </source>
</evidence>
<dbReference type="Proteomes" id="UP001162992">
    <property type="component" value="Chromosome 16"/>
</dbReference>
<accession>A0ACC2BE80</accession>
<sequence>MKAGVVYFLLAIACLALLRFSSHPSISLTGGHRKQLGRRLILRAHSNATILRAHSNATTDARHEPVPFDPIVADFERKREDRTWEREYFRQKYQEWDKNTPINELNGEAKEDSHVDSHFEMLRYPQATEEHASWDDDYGDEDYLNDEDQFNISQRLTVLFPLIDTNPSDHFISLKELQDWHVRLAENDALHRTKREWELHDKNHDNLVSFREYLPSFSEEEIANASMGHGGAGWWKEHFEVADEDGDDALNQTEFHNFLHPEDSNSTKLHQWLRQQEIRDRDDDKDGKLSFLEFDQHLFDIIRDQGAYIGNQAHTDEGGEKRGRLSKRKFSELDKNSDGYLTEDELEPIMDKLHPGELFYAKQQAEYLIQQMIIRMDAFRWKKCWSIHMSSTAQLTVRMMCLITMMNFANHRSKELH</sequence>
<dbReference type="EMBL" id="CM055107">
    <property type="protein sequence ID" value="KAJ7528081.1"/>
    <property type="molecule type" value="Genomic_DNA"/>
</dbReference>
<protein>
    <submittedName>
        <fullName evidence="1">Uncharacterized protein</fullName>
    </submittedName>
</protein>
<comment type="caution">
    <text evidence="1">The sequence shown here is derived from an EMBL/GenBank/DDBJ whole genome shotgun (WGS) entry which is preliminary data.</text>
</comment>